<dbReference type="InterPro" id="IPR039426">
    <property type="entry name" value="TonB-dep_rcpt-like"/>
</dbReference>
<dbReference type="STRING" id="225848.Sps_05487"/>
<dbReference type="GO" id="GO:0015344">
    <property type="term" value="F:siderophore uptake transmembrane transporter activity"/>
    <property type="evidence" value="ECO:0007669"/>
    <property type="project" value="TreeGrafter"/>
</dbReference>
<keyword evidence="4 8" id="KW-0812">Transmembrane</keyword>
<feature type="chain" id="PRO_5012413317" evidence="11">
    <location>
        <begin position="24"/>
        <end position="718"/>
    </location>
</feature>
<feature type="region of interest" description="Disordered" evidence="10">
    <location>
        <begin position="78"/>
        <end position="98"/>
    </location>
</feature>
<evidence type="ECO:0000256" key="10">
    <source>
        <dbReference type="SAM" id="MobiDB-lite"/>
    </source>
</evidence>
<dbReference type="AlphaFoldDB" id="A0A1S6HYG1"/>
<dbReference type="InterPro" id="IPR036942">
    <property type="entry name" value="Beta-barrel_TonB_sf"/>
</dbReference>
<accession>A0A1S6HYG1</accession>
<feature type="signal peptide" evidence="11">
    <location>
        <begin position="1"/>
        <end position="23"/>
    </location>
</feature>
<dbReference type="PROSITE" id="PS52016">
    <property type="entry name" value="TONB_DEPENDENT_REC_3"/>
    <property type="match status" value="1"/>
</dbReference>
<dbReference type="OrthoDB" id="8670144at2"/>
<comment type="subcellular location">
    <subcellularLocation>
        <location evidence="1 8">Cell outer membrane</location>
        <topology evidence="1 8">Multi-pass membrane protein</topology>
    </subcellularLocation>
</comment>
<keyword evidence="2 8" id="KW-0813">Transport</keyword>
<keyword evidence="11" id="KW-0732">Signal</keyword>
<gene>
    <name evidence="14" type="ORF">Sps_05487</name>
</gene>
<dbReference type="GO" id="GO:0009279">
    <property type="term" value="C:cell outer membrane"/>
    <property type="evidence" value="ECO:0007669"/>
    <property type="project" value="UniProtKB-SubCell"/>
</dbReference>
<sequence>MKFKTSLIALSIAAAITPSLVTAEESDIEVITVTSSRMDKPVSAIPNTVTIIDREQLEQQFRTTKDLSTIIGNLAPSFSPSRQKMSNTGETLRGRPPLIMIDGVPQSNPLRSGGRSGQTIDPAMIERIEIIHGANAMHGLGAQGGIINYITKKATGDNEHQVSFDVTMPNNLESDGISFGTSYSFSGESDQLDMIGSVSYRNNGVYYDANDQMIGVDTTQGESMDSQSADFFIKLGHNFDESRLELMVNHYNMENNGDYMAVTGDKENDIPTGAIKQEQPWEAANNQVTTTSLTYTHEDIAGQQLHLQFFNQNFEAVYGGGCWSDFYDPSMEGNDQVTVCGTGDNGESLYYEQSRNKSVKWGMKASMIANNIAESGINLAYGIDMFRDTTEQDMVVSGASWVPESTYENIAPFAQLDYDLIENLTLSGGVRYEYAKLKVNDYKTMYGYGDKEIQGGSPDFNETLFNIGASYQINPSIRLYTSFNQGFGMPDIGRVLRDGDSFPDENPSIDDSLALTPIVTDNIEFGADYQGEYFTAKIAFYRSSTDYGSRMVEKEDGSGSFVVKREKSVIDGLESNITAYIGDYDDVGVNIAIQNGEYDSNDDQSVDTDLDGANISPNRINLFWTHNFDNDISTRVQANFFMDKNFKDASDEVYSSFDGYTTVDASVAIPVYSGTLSVGIQNLLNEDYYTYYSQTVGKDTRYFKGMGRTATIGFTMPF</sequence>
<evidence type="ECO:0000313" key="14">
    <source>
        <dbReference type="EMBL" id="AQS40551.1"/>
    </source>
</evidence>
<dbReference type="Proteomes" id="UP000189545">
    <property type="component" value="Chromosome"/>
</dbReference>
<dbReference type="SUPFAM" id="SSF56935">
    <property type="entry name" value="Porins"/>
    <property type="match status" value="1"/>
</dbReference>
<evidence type="ECO:0000256" key="5">
    <source>
        <dbReference type="ARBA" id="ARBA00023077"/>
    </source>
</evidence>
<dbReference type="RefSeq" id="WP_077755328.1">
    <property type="nucleotide sequence ID" value="NZ_CP014782.1"/>
</dbReference>
<keyword evidence="6 8" id="KW-0472">Membrane</keyword>
<dbReference type="Gene3D" id="2.170.130.10">
    <property type="entry name" value="TonB-dependent receptor, plug domain"/>
    <property type="match status" value="1"/>
</dbReference>
<evidence type="ECO:0000256" key="3">
    <source>
        <dbReference type="ARBA" id="ARBA00022452"/>
    </source>
</evidence>
<dbReference type="Gene3D" id="2.40.170.20">
    <property type="entry name" value="TonB-dependent receptor, beta-barrel domain"/>
    <property type="match status" value="1"/>
</dbReference>
<evidence type="ECO:0000256" key="1">
    <source>
        <dbReference type="ARBA" id="ARBA00004571"/>
    </source>
</evidence>
<dbReference type="KEGG" id="spsw:Sps_05487"/>
<feature type="domain" description="TonB-dependent receptor plug" evidence="13">
    <location>
        <begin position="43"/>
        <end position="146"/>
    </location>
</feature>
<evidence type="ECO:0000256" key="4">
    <source>
        <dbReference type="ARBA" id="ARBA00022692"/>
    </source>
</evidence>
<name>A0A1S6HYG1_9GAMM</name>
<evidence type="ECO:0000259" key="12">
    <source>
        <dbReference type="Pfam" id="PF00593"/>
    </source>
</evidence>
<evidence type="ECO:0000256" key="11">
    <source>
        <dbReference type="SAM" id="SignalP"/>
    </source>
</evidence>
<feature type="compositionally biased region" description="Polar residues" evidence="10">
    <location>
        <begin position="78"/>
        <end position="90"/>
    </location>
</feature>
<dbReference type="CDD" id="cd01347">
    <property type="entry name" value="ligand_gated_channel"/>
    <property type="match status" value="1"/>
</dbReference>
<evidence type="ECO:0000256" key="8">
    <source>
        <dbReference type="PROSITE-ProRule" id="PRU01360"/>
    </source>
</evidence>
<feature type="domain" description="TonB-dependent receptor-like beta-barrel" evidence="12">
    <location>
        <begin position="267"/>
        <end position="683"/>
    </location>
</feature>
<reference evidence="14 15" key="1">
    <citation type="submission" date="2016-03" db="EMBL/GenBank/DDBJ databases">
        <title>Complete genome sequence of Shewanella psychrophila WP2, a deep sea bacterium isolated from west Pacific sediment.</title>
        <authorList>
            <person name="Xu G."/>
            <person name="Jian H."/>
        </authorList>
    </citation>
    <scope>NUCLEOTIDE SEQUENCE [LARGE SCALE GENOMIC DNA]</scope>
    <source>
        <strain evidence="14 15">WP2</strain>
    </source>
</reference>
<dbReference type="PANTHER" id="PTHR30069:SF42">
    <property type="entry name" value="FERRIC AEROBACTIN RECEPTOR"/>
    <property type="match status" value="1"/>
</dbReference>
<keyword evidence="7 8" id="KW-0998">Cell outer membrane</keyword>
<dbReference type="GO" id="GO:0044718">
    <property type="term" value="P:siderophore transmembrane transport"/>
    <property type="evidence" value="ECO:0007669"/>
    <property type="project" value="TreeGrafter"/>
</dbReference>
<evidence type="ECO:0000259" key="13">
    <source>
        <dbReference type="Pfam" id="PF07715"/>
    </source>
</evidence>
<keyword evidence="14" id="KW-0675">Receptor</keyword>
<proteinExistence type="inferred from homology"/>
<evidence type="ECO:0000256" key="7">
    <source>
        <dbReference type="ARBA" id="ARBA00023237"/>
    </source>
</evidence>
<dbReference type="InterPro" id="IPR037066">
    <property type="entry name" value="Plug_dom_sf"/>
</dbReference>
<keyword evidence="3 8" id="KW-1134">Transmembrane beta strand</keyword>
<protein>
    <submittedName>
        <fullName evidence="14">Outer membrane receptor protein</fullName>
    </submittedName>
</protein>
<comment type="similarity">
    <text evidence="8 9">Belongs to the TonB-dependent receptor family.</text>
</comment>
<dbReference type="Pfam" id="PF00593">
    <property type="entry name" value="TonB_dep_Rec_b-barrel"/>
    <property type="match status" value="1"/>
</dbReference>
<dbReference type="PANTHER" id="PTHR30069">
    <property type="entry name" value="TONB-DEPENDENT OUTER MEMBRANE RECEPTOR"/>
    <property type="match status" value="1"/>
</dbReference>
<dbReference type="Pfam" id="PF07715">
    <property type="entry name" value="Plug"/>
    <property type="match status" value="1"/>
</dbReference>
<evidence type="ECO:0000256" key="9">
    <source>
        <dbReference type="RuleBase" id="RU003357"/>
    </source>
</evidence>
<dbReference type="EMBL" id="CP014782">
    <property type="protein sequence ID" value="AQS40551.1"/>
    <property type="molecule type" value="Genomic_DNA"/>
</dbReference>
<organism evidence="14 15">
    <name type="scientific">Shewanella psychrophila</name>
    <dbReference type="NCBI Taxonomy" id="225848"/>
    <lineage>
        <taxon>Bacteria</taxon>
        <taxon>Pseudomonadati</taxon>
        <taxon>Pseudomonadota</taxon>
        <taxon>Gammaproteobacteria</taxon>
        <taxon>Alteromonadales</taxon>
        <taxon>Shewanellaceae</taxon>
        <taxon>Shewanella</taxon>
    </lineage>
</organism>
<evidence type="ECO:0000256" key="2">
    <source>
        <dbReference type="ARBA" id="ARBA00022448"/>
    </source>
</evidence>
<keyword evidence="5 9" id="KW-0798">TonB box</keyword>
<keyword evidence="15" id="KW-1185">Reference proteome</keyword>
<dbReference type="InterPro" id="IPR012910">
    <property type="entry name" value="Plug_dom"/>
</dbReference>
<evidence type="ECO:0000313" key="15">
    <source>
        <dbReference type="Proteomes" id="UP000189545"/>
    </source>
</evidence>
<evidence type="ECO:0000256" key="6">
    <source>
        <dbReference type="ARBA" id="ARBA00023136"/>
    </source>
</evidence>
<dbReference type="InterPro" id="IPR000531">
    <property type="entry name" value="Beta-barrel_TonB"/>
</dbReference>